<comment type="caution">
    <text evidence="1">The sequence shown here is derived from an EMBL/GenBank/DDBJ whole genome shotgun (WGS) entry which is preliminary data.</text>
</comment>
<reference evidence="1" key="1">
    <citation type="submission" date="2021-06" db="EMBL/GenBank/DDBJ databases">
        <authorList>
            <person name="Kallberg Y."/>
            <person name="Tangrot J."/>
            <person name="Rosling A."/>
        </authorList>
    </citation>
    <scope>NUCLEOTIDE SEQUENCE</scope>
    <source>
        <strain evidence="1">MA461A</strain>
    </source>
</reference>
<keyword evidence="2" id="KW-1185">Reference proteome</keyword>
<organism evidence="1 2">
    <name type="scientific">Racocetra persica</name>
    <dbReference type="NCBI Taxonomy" id="160502"/>
    <lineage>
        <taxon>Eukaryota</taxon>
        <taxon>Fungi</taxon>
        <taxon>Fungi incertae sedis</taxon>
        <taxon>Mucoromycota</taxon>
        <taxon>Glomeromycotina</taxon>
        <taxon>Glomeromycetes</taxon>
        <taxon>Diversisporales</taxon>
        <taxon>Gigasporaceae</taxon>
        <taxon>Racocetra</taxon>
    </lineage>
</organism>
<sequence length="51" mass="6091">FKNFQSYNDYETNENSRENLPTVLAVKNIYEDMVDDKKWKLFTGKVVEDTL</sequence>
<gene>
    <name evidence="1" type="ORF">RPERSI_LOCUS11449</name>
</gene>
<accession>A0ACA9PSQ2</accession>
<protein>
    <submittedName>
        <fullName evidence="1">23182_t:CDS:1</fullName>
    </submittedName>
</protein>
<dbReference type="EMBL" id="CAJVQC010023588">
    <property type="protein sequence ID" value="CAG8722904.1"/>
    <property type="molecule type" value="Genomic_DNA"/>
</dbReference>
<evidence type="ECO:0000313" key="2">
    <source>
        <dbReference type="Proteomes" id="UP000789920"/>
    </source>
</evidence>
<name>A0ACA9PSQ2_9GLOM</name>
<evidence type="ECO:0000313" key="1">
    <source>
        <dbReference type="EMBL" id="CAG8722904.1"/>
    </source>
</evidence>
<proteinExistence type="predicted"/>
<dbReference type="Proteomes" id="UP000789920">
    <property type="component" value="Unassembled WGS sequence"/>
</dbReference>
<feature type="non-terminal residue" evidence="1">
    <location>
        <position position="1"/>
    </location>
</feature>